<dbReference type="SUPFAM" id="SSF52058">
    <property type="entry name" value="L domain-like"/>
    <property type="match status" value="1"/>
</dbReference>
<keyword evidence="1" id="KW-1133">Transmembrane helix</keyword>
<comment type="caution">
    <text evidence="2">The sequence shown here is derived from an EMBL/GenBank/DDBJ whole genome shotgun (WGS) entry which is preliminary data.</text>
</comment>
<dbReference type="AlphaFoldDB" id="A0A8K1CLF5"/>
<dbReference type="InterPro" id="IPR032675">
    <property type="entry name" value="LRR_dom_sf"/>
</dbReference>
<organism evidence="2 3">
    <name type="scientific">Pythium oligandrum</name>
    <name type="common">Mycoparasitic fungus</name>
    <dbReference type="NCBI Taxonomy" id="41045"/>
    <lineage>
        <taxon>Eukaryota</taxon>
        <taxon>Sar</taxon>
        <taxon>Stramenopiles</taxon>
        <taxon>Oomycota</taxon>
        <taxon>Peronosporomycetes</taxon>
        <taxon>Pythiales</taxon>
        <taxon>Pythiaceae</taxon>
        <taxon>Pythium</taxon>
    </lineage>
</organism>
<sequence>MIRRLSSTVLSSLEFRTQSILSRLPSPFARFCYRLWHGVTKIYHAVDLRNEYHGGVYLTRVVIQMVAHTYCAYEASTVVSEHWMNDLRVALMVANSWVVPCLQLLFRKYAPQGRLLSITLNLTLDIVSIYVIPIVIMLPTTREFDTTLTNFPEDKWYTDKWFAVVVFQFRFIGVASITEFLARIFITYNVARNLRFISLMLRKEEREQTNEESTAKMAIAVAAAIHPAPAPPARRSLSSSTASLLSESKEKLKQQIRRRCLRLELVHSAILIALGAVVLRVHIKASELEDRVVCSTPVFPWFAVQPSCLFLEFNCEKLGLVGAEDELDEFLEQFDERHLGYLSIRHCPFVQMPPRITQLTNLVGLKLYKSAVHSWNADAALTSTDHPNLRLLILADVHVTEFPEGLLSTDFPQELLDIEFIRCNLTDLPSNLDERWPKRAVLVFEHMPFQTFPLALTRLQPASISLAMSNIDTVPAEMMDNMFLYYIVLNGNPIKTLPSPVSLGTRMYWLSIISTELSSLPAHYSQLISIDAGNTPYCTALLASSVTPKNVDCASSPPSQLTMFPKEELNE</sequence>
<keyword evidence="1" id="KW-0812">Transmembrane</keyword>
<dbReference type="Gene3D" id="3.80.10.10">
    <property type="entry name" value="Ribonuclease Inhibitor"/>
    <property type="match status" value="1"/>
</dbReference>
<dbReference type="EMBL" id="SPLM01000038">
    <property type="protein sequence ID" value="TMW65224.1"/>
    <property type="molecule type" value="Genomic_DNA"/>
</dbReference>
<evidence type="ECO:0000313" key="2">
    <source>
        <dbReference type="EMBL" id="TMW65224.1"/>
    </source>
</evidence>
<dbReference type="OrthoDB" id="160454at2759"/>
<dbReference type="Proteomes" id="UP000794436">
    <property type="component" value="Unassembled WGS sequence"/>
</dbReference>
<feature type="transmembrane region" description="Helical" evidence="1">
    <location>
        <begin position="161"/>
        <end position="186"/>
    </location>
</feature>
<evidence type="ECO:0000313" key="3">
    <source>
        <dbReference type="Proteomes" id="UP000794436"/>
    </source>
</evidence>
<feature type="transmembrane region" description="Helical" evidence="1">
    <location>
        <begin position="261"/>
        <end position="283"/>
    </location>
</feature>
<keyword evidence="3" id="KW-1185">Reference proteome</keyword>
<evidence type="ECO:0000256" key="1">
    <source>
        <dbReference type="SAM" id="Phobius"/>
    </source>
</evidence>
<gene>
    <name evidence="2" type="ORF">Poli38472_009391</name>
</gene>
<keyword evidence="1" id="KW-0472">Membrane</keyword>
<accession>A0A8K1CLF5</accession>
<proteinExistence type="predicted"/>
<reference evidence="2" key="1">
    <citation type="submission" date="2019-03" db="EMBL/GenBank/DDBJ databases">
        <title>Long read genome sequence of the mycoparasitic Pythium oligandrum ATCC 38472 isolated from sugarbeet rhizosphere.</title>
        <authorList>
            <person name="Gaulin E."/>
        </authorList>
    </citation>
    <scope>NUCLEOTIDE SEQUENCE</scope>
    <source>
        <strain evidence="2">ATCC 38472_TT</strain>
    </source>
</reference>
<feature type="transmembrane region" description="Helical" evidence="1">
    <location>
        <begin position="118"/>
        <end position="141"/>
    </location>
</feature>
<protein>
    <submittedName>
        <fullName evidence="2">Uncharacterized protein</fullName>
    </submittedName>
</protein>
<name>A0A8K1CLF5_PYTOL</name>